<reference evidence="4" key="1">
    <citation type="submission" date="2022-11" db="UniProtKB">
        <authorList>
            <consortium name="WormBaseParasite"/>
        </authorList>
    </citation>
    <scope>IDENTIFICATION</scope>
</reference>
<proteinExistence type="predicted"/>
<evidence type="ECO:0000256" key="1">
    <source>
        <dbReference type="SAM" id="MobiDB-lite"/>
    </source>
</evidence>
<feature type="region of interest" description="Disordered" evidence="1">
    <location>
        <begin position="245"/>
        <end position="331"/>
    </location>
</feature>
<name>A0A915M262_MELJA</name>
<feature type="compositionally biased region" description="Polar residues" evidence="1">
    <location>
        <begin position="318"/>
        <end position="331"/>
    </location>
</feature>
<evidence type="ECO:0000313" key="4">
    <source>
        <dbReference type="WBParaSite" id="scaffold2782_cov191.g5417"/>
    </source>
</evidence>
<dbReference type="Proteomes" id="UP000887561">
    <property type="component" value="Unplaced"/>
</dbReference>
<evidence type="ECO:0000256" key="2">
    <source>
        <dbReference type="SAM" id="SignalP"/>
    </source>
</evidence>
<feature type="compositionally biased region" description="Polar residues" evidence="1">
    <location>
        <begin position="282"/>
        <end position="292"/>
    </location>
</feature>
<organism evidence="3 4">
    <name type="scientific">Meloidogyne javanica</name>
    <name type="common">Root-knot nematode worm</name>
    <dbReference type="NCBI Taxonomy" id="6303"/>
    <lineage>
        <taxon>Eukaryota</taxon>
        <taxon>Metazoa</taxon>
        <taxon>Ecdysozoa</taxon>
        <taxon>Nematoda</taxon>
        <taxon>Chromadorea</taxon>
        <taxon>Rhabditida</taxon>
        <taxon>Tylenchina</taxon>
        <taxon>Tylenchomorpha</taxon>
        <taxon>Tylenchoidea</taxon>
        <taxon>Meloidogynidae</taxon>
        <taxon>Meloidogyninae</taxon>
        <taxon>Meloidogyne</taxon>
        <taxon>Meloidogyne incognita group</taxon>
    </lineage>
</organism>
<accession>A0A915M262</accession>
<sequence length="380" mass="44135">MWLFLLFIVLNIFFKNVEPLSIFVKISWREIKENKFEYPHHLTDETKERFDLKLTETLVGHQEGSREFLEKTDGYDNYHFNEFDNIREDLVCEYSLEIFINGYNMKDNEQTMIDLTCTTAIYEKEDNFYELDFANKSNKPSCILLNNSGLAIETSKVSHAKQIVDSRNNIENKIDQIFDQNKGDPNVDFKSNKITKLLRAKYDEARRKEQKPMASAAADEVNYEFDMNVISERHAERYFEMFSKGNKNRNFSPTLGTKVEGKRKASSKSLPHKKTRLISNIIRDSNQTNNPHESVPNYSIHESRGNNAGSSSSFFGSDESNPTNKPETNLLNSTVHTNTYAGSNQPMDIDDVNENVEQMDDYSKYFWNNDEPQNLGKHKI</sequence>
<keyword evidence="2" id="KW-0732">Signal</keyword>
<keyword evidence="3" id="KW-1185">Reference proteome</keyword>
<feature type="compositionally biased region" description="Basic residues" evidence="1">
    <location>
        <begin position="264"/>
        <end position="276"/>
    </location>
</feature>
<feature type="chain" id="PRO_5037664365" evidence="2">
    <location>
        <begin position="20"/>
        <end position="380"/>
    </location>
</feature>
<protein>
    <submittedName>
        <fullName evidence="4">Uncharacterized protein</fullName>
    </submittedName>
</protein>
<feature type="signal peptide" evidence="2">
    <location>
        <begin position="1"/>
        <end position="19"/>
    </location>
</feature>
<evidence type="ECO:0000313" key="3">
    <source>
        <dbReference type="Proteomes" id="UP000887561"/>
    </source>
</evidence>
<dbReference type="WBParaSite" id="scaffold2782_cov191.g5417">
    <property type="protein sequence ID" value="scaffold2782_cov191.g5417"/>
    <property type="gene ID" value="scaffold2782_cov191.g5417"/>
</dbReference>
<dbReference type="AlphaFoldDB" id="A0A915M262"/>